<dbReference type="GO" id="GO:0042765">
    <property type="term" value="C:GPI-anchor transamidase complex"/>
    <property type="evidence" value="ECO:0007669"/>
    <property type="project" value="InterPro"/>
</dbReference>
<evidence type="ECO:0000256" key="2">
    <source>
        <dbReference type="ARBA" id="ARBA00004687"/>
    </source>
</evidence>
<dbReference type="Pfam" id="PF10510">
    <property type="entry name" value="PIG-S"/>
    <property type="match status" value="2"/>
</dbReference>
<evidence type="ECO:0000313" key="12">
    <source>
        <dbReference type="Proteomes" id="UP000765509"/>
    </source>
</evidence>
<keyword evidence="8 10" id="KW-0472">Membrane</keyword>
<feature type="transmembrane region" description="Helical" evidence="10">
    <location>
        <begin position="20"/>
        <end position="36"/>
    </location>
</feature>
<keyword evidence="7 10" id="KW-1133">Transmembrane helix</keyword>
<keyword evidence="5 10" id="KW-0812">Transmembrane</keyword>
<sequence length="503" mass="57773">MESSSKKFLQNLKSQNRTQIIFSFWFVIILGLPIWWNSTKIQRKSLPQSDLKNWINLKPCPIRFPINLTTSTHQINLSSLQNEIQNLQSNQNINHQNIDISTARCLDFFIQFTPSSSKDLIILHRSQFDNLNHSENSTHQTNFPISLNSNNKPNQLLRLLAPLQATNSRVIKYSSQLKLVFSLMNEDITQPSFIRQWDIRHAIELYLEELLASLAPLHNFTCQTQILHHSPLAFEPTVVNNQISGNQTVHVVEENDLKAFINDADWNLASSVTMDPILHFVLWIPSPAHRPFKIRRNNGTFDVHGSFMRPQWGSAVIYNPPDAITSQSHPTLDITQLDLPMQIFRHHLLNLLGLVDNHQEPALYTLALDAIIRRRIIENTHESINSLQVTLKLVNDQTNMRVSAQVQNQFKGALKALKCTQDLLKPGGSLWKSLLCADESKTLSSMAFFSPTMLSLLYFPDEHKYAVYTPLFGPILIPLILSLIREWKNTKKMTRIQQKQKSE</sequence>
<evidence type="ECO:0000256" key="6">
    <source>
        <dbReference type="ARBA" id="ARBA00022824"/>
    </source>
</evidence>
<protein>
    <recommendedName>
        <fullName evidence="13">GPI transamidase component PIG-S</fullName>
    </recommendedName>
</protein>
<dbReference type="EMBL" id="AVOT02037115">
    <property type="protein sequence ID" value="MBW0531755.1"/>
    <property type="molecule type" value="Genomic_DNA"/>
</dbReference>
<reference evidence="11" key="1">
    <citation type="submission" date="2021-03" db="EMBL/GenBank/DDBJ databases">
        <title>Draft genome sequence of rust myrtle Austropuccinia psidii MF-1, a brazilian biotype.</title>
        <authorList>
            <person name="Quecine M.C."/>
            <person name="Pachon D.M.R."/>
            <person name="Bonatelli M.L."/>
            <person name="Correr F.H."/>
            <person name="Franceschini L.M."/>
            <person name="Leite T.F."/>
            <person name="Margarido G.R.A."/>
            <person name="Almeida C.A."/>
            <person name="Ferrarezi J.A."/>
            <person name="Labate C.A."/>
        </authorList>
    </citation>
    <scope>NUCLEOTIDE SEQUENCE</scope>
    <source>
        <strain evidence="11">MF-1</strain>
    </source>
</reference>
<comment type="similarity">
    <text evidence="3">Belongs to the PIGS family.</text>
</comment>
<dbReference type="InterPro" id="IPR019540">
    <property type="entry name" value="PtdIno-glycan_biosynth_class_S"/>
</dbReference>
<evidence type="ECO:0000256" key="10">
    <source>
        <dbReference type="SAM" id="Phobius"/>
    </source>
</evidence>
<evidence type="ECO:0000256" key="4">
    <source>
        <dbReference type="ARBA" id="ARBA00022502"/>
    </source>
</evidence>
<evidence type="ECO:0000256" key="8">
    <source>
        <dbReference type="ARBA" id="ARBA00023136"/>
    </source>
</evidence>
<evidence type="ECO:0000256" key="9">
    <source>
        <dbReference type="ARBA" id="ARBA00023180"/>
    </source>
</evidence>
<organism evidence="11 12">
    <name type="scientific">Austropuccinia psidii MF-1</name>
    <dbReference type="NCBI Taxonomy" id="1389203"/>
    <lineage>
        <taxon>Eukaryota</taxon>
        <taxon>Fungi</taxon>
        <taxon>Dikarya</taxon>
        <taxon>Basidiomycota</taxon>
        <taxon>Pucciniomycotina</taxon>
        <taxon>Pucciniomycetes</taxon>
        <taxon>Pucciniales</taxon>
        <taxon>Sphaerophragmiaceae</taxon>
        <taxon>Austropuccinia</taxon>
    </lineage>
</organism>
<dbReference type="AlphaFoldDB" id="A0A9Q3F6S7"/>
<evidence type="ECO:0000256" key="7">
    <source>
        <dbReference type="ARBA" id="ARBA00022989"/>
    </source>
</evidence>
<keyword evidence="9" id="KW-0325">Glycoprotein</keyword>
<accession>A0A9Q3F6S7</accession>
<dbReference type="PANTHER" id="PTHR21072:SF13">
    <property type="entry name" value="GPI TRANSAMIDASE COMPONENT PIG-S"/>
    <property type="match status" value="1"/>
</dbReference>
<gene>
    <name evidence="11" type="ORF">O181_071470</name>
</gene>
<keyword evidence="12" id="KW-1185">Reference proteome</keyword>
<evidence type="ECO:0000256" key="3">
    <source>
        <dbReference type="ARBA" id="ARBA00005316"/>
    </source>
</evidence>
<dbReference type="GO" id="GO:0016255">
    <property type="term" value="P:attachment of GPI anchor to protein"/>
    <property type="evidence" value="ECO:0007669"/>
    <property type="project" value="InterPro"/>
</dbReference>
<dbReference type="OrthoDB" id="28748at2759"/>
<dbReference type="PANTHER" id="PTHR21072">
    <property type="entry name" value="GPI TRANSAMIDASE COMPONENT PIG-S"/>
    <property type="match status" value="1"/>
</dbReference>
<keyword evidence="6" id="KW-0256">Endoplasmic reticulum</keyword>
<proteinExistence type="inferred from homology"/>
<name>A0A9Q3F6S7_9BASI</name>
<evidence type="ECO:0000313" key="11">
    <source>
        <dbReference type="EMBL" id="MBW0531755.1"/>
    </source>
</evidence>
<evidence type="ECO:0008006" key="13">
    <source>
        <dbReference type="Google" id="ProtNLM"/>
    </source>
</evidence>
<feature type="transmembrane region" description="Helical" evidence="10">
    <location>
        <begin position="465"/>
        <end position="484"/>
    </location>
</feature>
<comment type="pathway">
    <text evidence="2">Glycolipid biosynthesis; glycosylphosphatidylinositol-anchor biosynthesis.</text>
</comment>
<keyword evidence="4" id="KW-0337">GPI-anchor biosynthesis</keyword>
<comment type="subcellular location">
    <subcellularLocation>
        <location evidence="1">Endoplasmic reticulum membrane</location>
        <topology evidence="1">Multi-pass membrane protein</topology>
    </subcellularLocation>
</comment>
<dbReference type="GO" id="GO:0006506">
    <property type="term" value="P:GPI anchor biosynthetic process"/>
    <property type="evidence" value="ECO:0007669"/>
    <property type="project" value="UniProtKB-KW"/>
</dbReference>
<evidence type="ECO:0000256" key="5">
    <source>
        <dbReference type="ARBA" id="ARBA00022692"/>
    </source>
</evidence>
<evidence type="ECO:0000256" key="1">
    <source>
        <dbReference type="ARBA" id="ARBA00004477"/>
    </source>
</evidence>
<dbReference type="Proteomes" id="UP000765509">
    <property type="component" value="Unassembled WGS sequence"/>
</dbReference>
<comment type="caution">
    <text evidence="11">The sequence shown here is derived from an EMBL/GenBank/DDBJ whole genome shotgun (WGS) entry which is preliminary data.</text>
</comment>